<evidence type="ECO:0000256" key="4">
    <source>
        <dbReference type="ARBA" id="ARBA00022598"/>
    </source>
</evidence>
<comment type="similarity">
    <text evidence="1">Belongs to the ATP-dependent AMP-binding enzyme family.</text>
</comment>
<dbReference type="SUPFAM" id="SSF56801">
    <property type="entry name" value="Acetyl-CoA synthetase-like"/>
    <property type="match status" value="1"/>
</dbReference>
<dbReference type="Pfam" id="PF00501">
    <property type="entry name" value="AMP-binding"/>
    <property type="match status" value="1"/>
</dbReference>
<evidence type="ECO:0000256" key="3">
    <source>
        <dbReference type="ARBA" id="ARBA00022553"/>
    </source>
</evidence>
<dbReference type="CDD" id="cd05931">
    <property type="entry name" value="FAAL"/>
    <property type="match status" value="1"/>
</dbReference>
<dbReference type="InterPro" id="IPR040097">
    <property type="entry name" value="FAAL/FAAC"/>
</dbReference>
<dbReference type="PROSITE" id="PS00455">
    <property type="entry name" value="AMP_BINDING"/>
    <property type="match status" value="1"/>
</dbReference>
<dbReference type="EMBL" id="CP071793">
    <property type="protein sequence ID" value="QTD48806.1"/>
    <property type="molecule type" value="Genomic_DNA"/>
</dbReference>
<dbReference type="InterPro" id="IPR000873">
    <property type="entry name" value="AMP-dep_synth/lig_dom"/>
</dbReference>
<evidence type="ECO:0000259" key="8">
    <source>
        <dbReference type="PROSITE" id="PS50075"/>
    </source>
</evidence>
<evidence type="ECO:0000256" key="1">
    <source>
        <dbReference type="ARBA" id="ARBA00006432"/>
    </source>
</evidence>
<dbReference type="GO" id="GO:0031177">
    <property type="term" value="F:phosphopantetheine binding"/>
    <property type="evidence" value="ECO:0007669"/>
    <property type="project" value="InterPro"/>
</dbReference>
<keyword evidence="2" id="KW-0596">Phosphopantetheine</keyword>
<dbReference type="InterPro" id="IPR042099">
    <property type="entry name" value="ANL_N_sf"/>
</dbReference>
<dbReference type="Gene3D" id="3.40.50.12780">
    <property type="entry name" value="N-terminal domain of ligase-like"/>
    <property type="match status" value="1"/>
</dbReference>
<feature type="region of interest" description="Disordered" evidence="7">
    <location>
        <begin position="579"/>
        <end position="605"/>
    </location>
</feature>
<dbReference type="InterPro" id="IPR036736">
    <property type="entry name" value="ACP-like_sf"/>
</dbReference>
<feature type="region of interest" description="Disordered" evidence="7">
    <location>
        <begin position="698"/>
        <end position="720"/>
    </location>
</feature>
<dbReference type="InterPro" id="IPR025110">
    <property type="entry name" value="AMP-bd_C"/>
</dbReference>
<dbReference type="Pfam" id="PF00550">
    <property type="entry name" value="PP-binding"/>
    <property type="match status" value="1"/>
</dbReference>
<keyword evidence="10" id="KW-1185">Reference proteome</keyword>
<accession>A0A8A4TFU3</accession>
<dbReference type="InterPro" id="IPR020845">
    <property type="entry name" value="AMP-binding_CS"/>
</dbReference>
<dbReference type="Gene3D" id="1.10.1200.10">
    <property type="entry name" value="ACP-like"/>
    <property type="match status" value="1"/>
</dbReference>
<name>A0A8A4TFU3_SULCO</name>
<dbReference type="Gene3D" id="3.30.300.30">
    <property type="match status" value="1"/>
</dbReference>
<dbReference type="GO" id="GO:0006633">
    <property type="term" value="P:fatty acid biosynthetic process"/>
    <property type="evidence" value="ECO:0007669"/>
    <property type="project" value="TreeGrafter"/>
</dbReference>
<evidence type="ECO:0000313" key="10">
    <source>
        <dbReference type="Proteomes" id="UP000663929"/>
    </source>
</evidence>
<dbReference type="SUPFAM" id="SSF47336">
    <property type="entry name" value="ACP-like"/>
    <property type="match status" value="1"/>
</dbReference>
<dbReference type="GO" id="GO:0005886">
    <property type="term" value="C:plasma membrane"/>
    <property type="evidence" value="ECO:0007669"/>
    <property type="project" value="TreeGrafter"/>
</dbReference>
<dbReference type="PROSITE" id="PS50075">
    <property type="entry name" value="CARRIER"/>
    <property type="match status" value="1"/>
</dbReference>
<feature type="domain" description="Carrier" evidence="8">
    <location>
        <begin position="619"/>
        <end position="694"/>
    </location>
</feature>
<keyword evidence="6" id="KW-0443">Lipid metabolism</keyword>
<dbReference type="GO" id="GO:0070566">
    <property type="term" value="F:adenylyltransferase activity"/>
    <property type="evidence" value="ECO:0007669"/>
    <property type="project" value="TreeGrafter"/>
</dbReference>
<proteinExistence type="inferred from homology"/>
<dbReference type="GO" id="GO:0071766">
    <property type="term" value="P:Actinobacterium-type cell wall biogenesis"/>
    <property type="evidence" value="ECO:0007669"/>
    <property type="project" value="UniProtKB-ARBA"/>
</dbReference>
<organism evidence="9 10">
    <name type="scientific">Sulfidibacter corallicola</name>
    <dbReference type="NCBI Taxonomy" id="2818388"/>
    <lineage>
        <taxon>Bacteria</taxon>
        <taxon>Pseudomonadati</taxon>
        <taxon>Acidobacteriota</taxon>
        <taxon>Holophagae</taxon>
        <taxon>Acanthopleuribacterales</taxon>
        <taxon>Acanthopleuribacteraceae</taxon>
        <taxon>Sulfidibacter</taxon>
    </lineage>
</organism>
<dbReference type="InterPro" id="IPR045851">
    <property type="entry name" value="AMP-bd_C_sf"/>
</dbReference>
<reference evidence="9" key="1">
    <citation type="submission" date="2021-03" db="EMBL/GenBank/DDBJ databases">
        <title>Acanthopleuribacteraceae sp. M133.</title>
        <authorList>
            <person name="Wang G."/>
        </authorList>
    </citation>
    <scope>NUCLEOTIDE SEQUENCE</scope>
    <source>
        <strain evidence="9">M133</strain>
    </source>
</reference>
<keyword evidence="4" id="KW-0436">Ligase</keyword>
<keyword evidence="5" id="KW-0276">Fatty acid metabolism</keyword>
<evidence type="ECO:0000313" key="9">
    <source>
        <dbReference type="EMBL" id="QTD48806.1"/>
    </source>
</evidence>
<dbReference type="GO" id="GO:0016874">
    <property type="term" value="F:ligase activity"/>
    <property type="evidence" value="ECO:0007669"/>
    <property type="project" value="UniProtKB-KW"/>
</dbReference>
<dbReference type="InterPro" id="IPR009081">
    <property type="entry name" value="PP-bd_ACP"/>
</dbReference>
<dbReference type="KEGG" id="scor:J3U87_24760"/>
<dbReference type="InterPro" id="IPR020806">
    <property type="entry name" value="PKS_PP-bd"/>
</dbReference>
<dbReference type="PANTHER" id="PTHR22754:SF32">
    <property type="entry name" value="DISCO-INTERACTING PROTEIN 2"/>
    <property type="match status" value="1"/>
</dbReference>
<sequence>MFFAETQVSTECSNWVELVRRRAERHGAKSAFEFLEAKPTEAKQMSFAKLDRVGRAIGATLQAQSEPGQRALLLFKSSEHFISAFFGCLYAGVIPVPAYPPQSREAHWQRLERIADDAGVTLVLSSGNLIQRMAAGLDQLPSLSRATTVAIDEIPLDDAGLWRERPLSREDIAFLQYTSGSTGNPKGVQVTHGNLLHNAALFSKVFHIDERSRMVSWLPLFHDMGLIGCMLGPVAAGATCFQFSPASFIQRPMRWLQAISQHRGTISGAPNFAYDLCVKRASPDVLADLDLSSWQLAFNGAEPIRADTLRRFAKTFASCGFRASAASPCYGLAEGTLFVCGYEPAQPATVQDLSAAGLALHRVIKNPNDRRDTQPMVSSGPLNPEQRVLIVDPETARPCASDRVGEIWIQGASVATGYWQRPEITETYFRAYTEDGEGPFLRTGDLGYVDHDELFVTGRLKDLIIVHGRNHYPTDIETTVQRAAPGLRPNCGAAFAVSKDGTEQLVVVQEVARGAIASMDADDVMETIRRDILENHDIQVGQLLLVEPGTVPKTSSGKIQRRLTRVRLASGELKPLAEWHRSDAAETASSEAETDAPQSPTGAPIAKRLWAAPRLERRDLLADHVRILITEALDRGRPESLRGDQKLFELGLDSISALELKARVEDDLGCELPVTLVFDYPTIDALIDHVHGRVFPEQASIPVPKSDSRTSASEEDDLDALSDADLAERLAQTLNQIGDGRP</sequence>
<dbReference type="Pfam" id="PF23024">
    <property type="entry name" value="AMP-dom_DIP2-like"/>
    <property type="match status" value="1"/>
</dbReference>
<dbReference type="SMART" id="SM01294">
    <property type="entry name" value="PKS_PP_betabranch"/>
    <property type="match status" value="1"/>
</dbReference>
<dbReference type="Proteomes" id="UP000663929">
    <property type="component" value="Chromosome"/>
</dbReference>
<evidence type="ECO:0000256" key="2">
    <source>
        <dbReference type="ARBA" id="ARBA00022450"/>
    </source>
</evidence>
<evidence type="ECO:0000256" key="5">
    <source>
        <dbReference type="ARBA" id="ARBA00022832"/>
    </source>
</evidence>
<evidence type="ECO:0000256" key="7">
    <source>
        <dbReference type="SAM" id="MobiDB-lite"/>
    </source>
</evidence>
<evidence type="ECO:0000256" key="6">
    <source>
        <dbReference type="ARBA" id="ARBA00023098"/>
    </source>
</evidence>
<keyword evidence="3" id="KW-0597">Phosphoprotein</keyword>
<dbReference type="FunFam" id="3.40.50.12780:FF:000013">
    <property type="entry name" value="Long-chain-fatty-acid--AMP ligase FadD32"/>
    <property type="match status" value="1"/>
</dbReference>
<dbReference type="AlphaFoldDB" id="A0A8A4TFU3"/>
<protein>
    <submittedName>
        <fullName evidence="9">AMP-binding protein</fullName>
    </submittedName>
</protein>
<gene>
    <name evidence="9" type="ORF">J3U87_24760</name>
</gene>
<dbReference type="RefSeq" id="WP_237378457.1">
    <property type="nucleotide sequence ID" value="NZ_CP071793.1"/>
</dbReference>
<dbReference type="PANTHER" id="PTHR22754">
    <property type="entry name" value="DISCO-INTERACTING PROTEIN 2 DIP2 -RELATED"/>
    <property type="match status" value="1"/>
</dbReference>
<dbReference type="SMART" id="SM00823">
    <property type="entry name" value="PKS_PP"/>
    <property type="match status" value="1"/>
</dbReference>